<organism evidence="1 2">
    <name type="scientific">Candidatus Marsarchaeota G2 archaeon BE_D</name>
    <dbReference type="NCBI Taxonomy" id="1978158"/>
    <lineage>
        <taxon>Archaea</taxon>
        <taxon>Candidatus Marsarchaeota</taxon>
        <taxon>Candidatus Marsarchaeota group 2</taxon>
    </lineage>
</organism>
<dbReference type="Proteomes" id="UP000242015">
    <property type="component" value="Unassembled WGS sequence"/>
</dbReference>
<reference evidence="1 2" key="1">
    <citation type="submission" date="2017-04" db="EMBL/GenBank/DDBJ databases">
        <title>Novel microbial lineages endemic to geothermal iron-oxide mats fill important gaps in the evolutionary history of Archaea.</title>
        <authorList>
            <person name="Jay Z.J."/>
            <person name="Beam J.P."/>
            <person name="Dlakic M."/>
            <person name="Rusch D.B."/>
            <person name="Kozubal M.A."/>
            <person name="Inskeep W.P."/>
        </authorList>
    </citation>
    <scope>NUCLEOTIDE SEQUENCE [LARGE SCALE GENOMIC DNA]</scope>
    <source>
        <strain evidence="1">BE_D</strain>
    </source>
</reference>
<dbReference type="EMBL" id="NEXF01000027">
    <property type="protein sequence ID" value="PSO09048.1"/>
    <property type="molecule type" value="Genomic_DNA"/>
</dbReference>
<evidence type="ECO:0000313" key="1">
    <source>
        <dbReference type="EMBL" id="PSO09048.1"/>
    </source>
</evidence>
<comment type="caution">
    <text evidence="1">The sequence shown here is derived from an EMBL/GenBank/DDBJ whole genome shotgun (WGS) entry which is preliminary data.</text>
</comment>
<dbReference type="AlphaFoldDB" id="A0A2R6CDU5"/>
<gene>
    <name evidence="1" type="ORF">B9Q04_02390</name>
</gene>
<accession>A0A2R6CDU5</accession>
<proteinExistence type="predicted"/>
<evidence type="ECO:0000313" key="2">
    <source>
        <dbReference type="Proteomes" id="UP000242015"/>
    </source>
</evidence>
<sequence>MGVFCDKCDGVMEGDSGHFWFRCVKCHWVKPYSLDYMDDNTFLKSLAILIQREKEEQEVEPFRAEVVSKSQSSVTIRLPFSTFDEVKC</sequence>
<name>A0A2R6CDU5_9ARCH</name>
<protein>
    <submittedName>
        <fullName evidence="1">Uncharacterized protein</fullName>
    </submittedName>
</protein>